<evidence type="ECO:0000313" key="5">
    <source>
        <dbReference type="Proteomes" id="UP001278500"/>
    </source>
</evidence>
<comment type="caution">
    <text evidence="4">The sequence shown here is derived from an EMBL/GenBank/DDBJ whole genome shotgun (WGS) entry which is preliminary data.</text>
</comment>
<dbReference type="AlphaFoldDB" id="A0AAE0JKS1"/>
<evidence type="ECO:0000256" key="1">
    <source>
        <dbReference type="ARBA" id="ARBA00023242"/>
    </source>
</evidence>
<keyword evidence="1" id="KW-0539">Nucleus</keyword>
<dbReference type="GO" id="GO:0008270">
    <property type="term" value="F:zinc ion binding"/>
    <property type="evidence" value="ECO:0007669"/>
    <property type="project" value="InterPro"/>
</dbReference>
<protein>
    <recommendedName>
        <fullName evidence="3">Zn(2)-C6 fungal-type domain-containing protein</fullName>
    </recommendedName>
</protein>
<dbReference type="Proteomes" id="UP001278500">
    <property type="component" value="Unassembled WGS sequence"/>
</dbReference>
<organism evidence="4 5">
    <name type="scientific">Neurospora tetraspora</name>
    <dbReference type="NCBI Taxonomy" id="94610"/>
    <lineage>
        <taxon>Eukaryota</taxon>
        <taxon>Fungi</taxon>
        <taxon>Dikarya</taxon>
        <taxon>Ascomycota</taxon>
        <taxon>Pezizomycotina</taxon>
        <taxon>Sordariomycetes</taxon>
        <taxon>Sordariomycetidae</taxon>
        <taxon>Sordariales</taxon>
        <taxon>Sordariaceae</taxon>
        <taxon>Neurospora</taxon>
    </lineage>
</organism>
<sequence>MGRHVCSDNCELHKVCVGDGCGCRRQDRRPTACYACRLAKTACRPAVGGGGMCKRCLKKGSLHHCNRRGGEGNQGEGAPAGRRGSQYPVDFGPDAGEALLAGGMAAPSPIIFQQPTPPESVRSGSSDPAPVLFPGRVPPHFPSVPVAPAPVPFTPAFAPFAPAPIPVTPAPTPVVPVFAPFPPVPAPIIPAPASVIPAPTPITPAFATFAPVPAPNCNCLLRLARAKEAISQQLPENNPIPLVPDILHANYEVVNSLAQFVSCDDCYGRYRGSSPYIIEIYSVITIGVKALEEGVLLVASLLALGEKHNTLRVLTFLGAFTRRCGGFGPWVEDLKAKITELSGAIEQAPQLALPDVLEFQH</sequence>
<evidence type="ECO:0000259" key="3">
    <source>
        <dbReference type="PROSITE" id="PS00463"/>
    </source>
</evidence>
<dbReference type="EMBL" id="JAUEPP010000002">
    <property type="protein sequence ID" value="KAK3350772.1"/>
    <property type="molecule type" value="Genomic_DNA"/>
</dbReference>
<evidence type="ECO:0000256" key="2">
    <source>
        <dbReference type="SAM" id="MobiDB-lite"/>
    </source>
</evidence>
<dbReference type="GO" id="GO:0000981">
    <property type="term" value="F:DNA-binding transcription factor activity, RNA polymerase II-specific"/>
    <property type="evidence" value="ECO:0007669"/>
    <property type="project" value="InterPro"/>
</dbReference>
<accession>A0AAE0JKS1</accession>
<dbReference type="InterPro" id="IPR001138">
    <property type="entry name" value="Zn2Cys6_DnaBD"/>
</dbReference>
<reference evidence="4" key="1">
    <citation type="journal article" date="2023" name="Mol. Phylogenet. Evol.">
        <title>Genome-scale phylogeny and comparative genomics of the fungal order Sordariales.</title>
        <authorList>
            <person name="Hensen N."/>
            <person name="Bonometti L."/>
            <person name="Westerberg I."/>
            <person name="Brannstrom I.O."/>
            <person name="Guillou S."/>
            <person name="Cros-Aarteil S."/>
            <person name="Calhoun S."/>
            <person name="Haridas S."/>
            <person name="Kuo A."/>
            <person name="Mondo S."/>
            <person name="Pangilinan J."/>
            <person name="Riley R."/>
            <person name="LaButti K."/>
            <person name="Andreopoulos B."/>
            <person name="Lipzen A."/>
            <person name="Chen C."/>
            <person name="Yan M."/>
            <person name="Daum C."/>
            <person name="Ng V."/>
            <person name="Clum A."/>
            <person name="Steindorff A."/>
            <person name="Ohm R.A."/>
            <person name="Martin F."/>
            <person name="Silar P."/>
            <person name="Natvig D.O."/>
            <person name="Lalanne C."/>
            <person name="Gautier V."/>
            <person name="Ament-Velasquez S.L."/>
            <person name="Kruys A."/>
            <person name="Hutchinson M.I."/>
            <person name="Powell A.J."/>
            <person name="Barry K."/>
            <person name="Miller A.N."/>
            <person name="Grigoriev I.V."/>
            <person name="Debuchy R."/>
            <person name="Gladieux P."/>
            <person name="Hiltunen Thoren M."/>
            <person name="Johannesson H."/>
        </authorList>
    </citation>
    <scope>NUCLEOTIDE SEQUENCE</scope>
    <source>
        <strain evidence="4">CBS 560.94</strain>
    </source>
</reference>
<name>A0AAE0JKS1_9PEZI</name>
<dbReference type="RefSeq" id="XP_062684067.1">
    <property type="nucleotide sequence ID" value="XM_062830370.1"/>
</dbReference>
<proteinExistence type="predicted"/>
<feature type="domain" description="Zn(2)-C6 fungal-type" evidence="3">
    <location>
        <begin position="32"/>
        <end position="65"/>
    </location>
</feature>
<reference evidence="4" key="2">
    <citation type="submission" date="2023-06" db="EMBL/GenBank/DDBJ databases">
        <authorList>
            <consortium name="Lawrence Berkeley National Laboratory"/>
            <person name="Haridas S."/>
            <person name="Hensen N."/>
            <person name="Bonometti L."/>
            <person name="Westerberg I."/>
            <person name="Brannstrom I.O."/>
            <person name="Guillou S."/>
            <person name="Cros-Aarteil S."/>
            <person name="Calhoun S."/>
            <person name="Kuo A."/>
            <person name="Mondo S."/>
            <person name="Pangilinan J."/>
            <person name="Riley R."/>
            <person name="Labutti K."/>
            <person name="Andreopoulos B."/>
            <person name="Lipzen A."/>
            <person name="Chen C."/>
            <person name="Yanf M."/>
            <person name="Daum C."/>
            <person name="Ng V."/>
            <person name="Clum A."/>
            <person name="Steindorff A."/>
            <person name="Ohm R."/>
            <person name="Martin F."/>
            <person name="Silar P."/>
            <person name="Natvig D."/>
            <person name="Lalanne C."/>
            <person name="Gautier V."/>
            <person name="Ament-Velasquez S.L."/>
            <person name="Kruys A."/>
            <person name="Hutchinson M.I."/>
            <person name="Powell A.J."/>
            <person name="Barry K."/>
            <person name="Miller A.N."/>
            <person name="Grigoriev I.V."/>
            <person name="Debuchy R."/>
            <person name="Gladieux P."/>
            <person name="Thoren M.H."/>
            <person name="Johannesson H."/>
        </authorList>
    </citation>
    <scope>NUCLEOTIDE SEQUENCE</scope>
    <source>
        <strain evidence="4">CBS 560.94</strain>
    </source>
</reference>
<feature type="region of interest" description="Disordered" evidence="2">
    <location>
        <begin position="67"/>
        <end position="89"/>
    </location>
</feature>
<dbReference type="GeneID" id="87867524"/>
<dbReference type="PROSITE" id="PS00463">
    <property type="entry name" value="ZN2_CY6_FUNGAL_1"/>
    <property type="match status" value="1"/>
</dbReference>
<gene>
    <name evidence="4" type="ORF">B0H65DRAFT_567598</name>
</gene>
<evidence type="ECO:0000313" key="4">
    <source>
        <dbReference type="EMBL" id="KAK3350772.1"/>
    </source>
</evidence>
<keyword evidence="5" id="KW-1185">Reference proteome</keyword>